<evidence type="ECO:0000256" key="9">
    <source>
        <dbReference type="ARBA" id="ARBA00023264"/>
    </source>
</evidence>
<keyword evidence="6" id="KW-0443">Lipid metabolism</keyword>
<dbReference type="PANTHER" id="PTHR30309">
    <property type="entry name" value="INNER MEMBRANE PROTEIN YGIH"/>
    <property type="match status" value="1"/>
</dbReference>
<dbReference type="Proteomes" id="UP000231252">
    <property type="component" value="Unassembled WGS sequence"/>
</dbReference>
<gene>
    <name evidence="11" type="ORF">COT50_03815</name>
</gene>
<keyword evidence="2" id="KW-0444">Lipid biosynthesis</keyword>
<evidence type="ECO:0000256" key="7">
    <source>
        <dbReference type="ARBA" id="ARBA00023136"/>
    </source>
</evidence>
<keyword evidence="8" id="KW-0594">Phospholipid biosynthesis</keyword>
<keyword evidence="1" id="KW-1003">Cell membrane</keyword>
<organism evidence="11 12">
    <name type="scientific">candidate division WWE3 bacterium CG08_land_8_20_14_0_20_41_10</name>
    <dbReference type="NCBI Taxonomy" id="1975085"/>
    <lineage>
        <taxon>Bacteria</taxon>
        <taxon>Katanobacteria</taxon>
    </lineage>
</organism>
<comment type="caution">
    <text evidence="11">The sequence shown here is derived from an EMBL/GenBank/DDBJ whole genome shotgun (WGS) entry which is preliminary data.</text>
</comment>
<evidence type="ECO:0000256" key="5">
    <source>
        <dbReference type="ARBA" id="ARBA00022989"/>
    </source>
</evidence>
<dbReference type="GO" id="GO:0043772">
    <property type="term" value="F:acyl-phosphate glycerol-3-phosphate acyltransferase activity"/>
    <property type="evidence" value="ECO:0007669"/>
    <property type="project" value="InterPro"/>
</dbReference>
<name>A0A2H0XB11_UNCKA</name>
<dbReference type="InterPro" id="IPR003811">
    <property type="entry name" value="G3P_acylTferase_PlsY"/>
</dbReference>
<feature type="transmembrane region" description="Helical" evidence="10">
    <location>
        <begin position="184"/>
        <end position="201"/>
    </location>
</feature>
<evidence type="ECO:0000313" key="11">
    <source>
        <dbReference type="EMBL" id="PIS22092.1"/>
    </source>
</evidence>
<evidence type="ECO:0000256" key="10">
    <source>
        <dbReference type="SAM" id="Phobius"/>
    </source>
</evidence>
<evidence type="ECO:0000256" key="6">
    <source>
        <dbReference type="ARBA" id="ARBA00023098"/>
    </source>
</evidence>
<evidence type="ECO:0000256" key="4">
    <source>
        <dbReference type="ARBA" id="ARBA00022692"/>
    </source>
</evidence>
<dbReference type="GO" id="GO:0008654">
    <property type="term" value="P:phospholipid biosynthetic process"/>
    <property type="evidence" value="ECO:0007669"/>
    <property type="project" value="UniProtKB-KW"/>
</dbReference>
<keyword evidence="5 10" id="KW-1133">Transmembrane helix</keyword>
<dbReference type="PANTHER" id="PTHR30309:SF0">
    <property type="entry name" value="GLYCEROL-3-PHOSPHATE ACYLTRANSFERASE-RELATED"/>
    <property type="match status" value="1"/>
</dbReference>
<evidence type="ECO:0000313" key="12">
    <source>
        <dbReference type="Proteomes" id="UP000231252"/>
    </source>
</evidence>
<dbReference type="GO" id="GO:0005886">
    <property type="term" value="C:plasma membrane"/>
    <property type="evidence" value="ECO:0007669"/>
    <property type="project" value="InterPro"/>
</dbReference>
<reference evidence="12" key="1">
    <citation type="submission" date="2017-09" db="EMBL/GenBank/DDBJ databases">
        <title>Depth-based differentiation of microbial function through sediment-hosted aquifers and enrichment of novel symbionts in the deep terrestrial subsurface.</title>
        <authorList>
            <person name="Probst A.J."/>
            <person name="Ladd B."/>
            <person name="Jarett J.K."/>
            <person name="Geller-Mcgrath D.E."/>
            <person name="Sieber C.M.K."/>
            <person name="Emerson J.B."/>
            <person name="Anantharaman K."/>
            <person name="Thomas B.C."/>
            <person name="Malmstrom R."/>
            <person name="Stieglmeier M."/>
            <person name="Klingl A."/>
            <person name="Woyke T."/>
            <person name="Ryan C.M."/>
            <person name="Banfield J.F."/>
        </authorList>
    </citation>
    <scope>NUCLEOTIDE SEQUENCE [LARGE SCALE GENOMIC DNA]</scope>
</reference>
<keyword evidence="4 10" id="KW-0812">Transmembrane</keyword>
<keyword evidence="7 10" id="KW-0472">Membrane</keyword>
<keyword evidence="3" id="KW-0808">Transferase</keyword>
<evidence type="ECO:0000256" key="3">
    <source>
        <dbReference type="ARBA" id="ARBA00022679"/>
    </source>
</evidence>
<feature type="transmembrane region" description="Helical" evidence="10">
    <location>
        <begin position="6"/>
        <end position="26"/>
    </location>
</feature>
<proteinExistence type="predicted"/>
<dbReference type="Pfam" id="PF02660">
    <property type="entry name" value="G3P_acyltransf"/>
    <property type="match status" value="1"/>
</dbReference>
<feature type="transmembrane region" description="Helical" evidence="10">
    <location>
        <begin position="134"/>
        <end position="153"/>
    </location>
</feature>
<evidence type="ECO:0000256" key="1">
    <source>
        <dbReference type="ARBA" id="ARBA00022475"/>
    </source>
</evidence>
<evidence type="ECO:0000256" key="2">
    <source>
        <dbReference type="ARBA" id="ARBA00022516"/>
    </source>
</evidence>
<protein>
    <submittedName>
        <fullName evidence="11">Uncharacterized protein</fullName>
    </submittedName>
</protein>
<accession>A0A2H0XB11</accession>
<sequence length="230" mass="25504">MNVWIVTAFIVAAAYIMGFPLGYLVVKMKTGKDIRDFRSGSGGATNVSNLLGTRWGIGVAAGDVIKGAIPSTLFICLFGPYWMTGLVAIFSVLGNIFPVLIPPPRFKGGKGVATTCGALLPMLVVSLINYHPPGIIVVFLAIIGIWVIFVRMFRHNQNKWMVLASSFLIWAMVVFFGFLETQTYYTFSAFIFLIAAIVLFAHRRNYQDLKEFHEELAAAKRIAKSNQERN</sequence>
<dbReference type="AlphaFoldDB" id="A0A2H0XB11"/>
<feature type="transmembrane region" description="Helical" evidence="10">
    <location>
        <begin position="81"/>
        <end position="100"/>
    </location>
</feature>
<dbReference type="SMART" id="SM01207">
    <property type="entry name" value="G3P_acyltransf"/>
    <property type="match status" value="1"/>
</dbReference>
<dbReference type="EMBL" id="PEYU01000085">
    <property type="protein sequence ID" value="PIS22092.1"/>
    <property type="molecule type" value="Genomic_DNA"/>
</dbReference>
<evidence type="ECO:0000256" key="8">
    <source>
        <dbReference type="ARBA" id="ARBA00023209"/>
    </source>
</evidence>
<keyword evidence="9" id="KW-1208">Phospholipid metabolism</keyword>
<feature type="transmembrane region" description="Helical" evidence="10">
    <location>
        <begin position="160"/>
        <end position="178"/>
    </location>
</feature>